<evidence type="ECO:0000256" key="6">
    <source>
        <dbReference type="ARBA" id="ARBA00022737"/>
    </source>
</evidence>
<reference evidence="15" key="1">
    <citation type="journal article" date="2023" name="Plant Biotechnol. J.">
        <title>Chromosome-level wild Hevea brasiliensis genome provides new tools for genomic-assisted breeding and valuable loci to elevate rubber yield.</title>
        <authorList>
            <person name="Cheng H."/>
            <person name="Song X."/>
            <person name="Hu Y."/>
            <person name="Wu T."/>
            <person name="Yang Q."/>
            <person name="An Z."/>
            <person name="Feng S."/>
            <person name="Deng Z."/>
            <person name="Wu W."/>
            <person name="Zeng X."/>
            <person name="Tu M."/>
            <person name="Wang X."/>
            <person name="Huang H."/>
        </authorList>
    </citation>
    <scope>NUCLEOTIDE SEQUENCE</scope>
    <source>
        <strain evidence="15">MT/VB/25A 57/8</strain>
    </source>
</reference>
<dbReference type="Pfam" id="PF13855">
    <property type="entry name" value="LRR_8"/>
    <property type="match status" value="3"/>
</dbReference>
<dbReference type="InterPro" id="IPR011009">
    <property type="entry name" value="Kinase-like_dom_sf"/>
</dbReference>
<comment type="subcellular location">
    <subcellularLocation>
        <location evidence="1">Cell membrane</location>
    </subcellularLocation>
    <subcellularLocation>
        <location evidence="2">Membrane</location>
        <topology evidence="2">Single-pass type I membrane protein</topology>
    </subcellularLocation>
</comment>
<dbReference type="PANTHER" id="PTHR48053:SF168">
    <property type="entry name" value="LRR RECEPTOR-LIKE KINASE FAMILY PROTEIN"/>
    <property type="match status" value="1"/>
</dbReference>
<evidence type="ECO:0000256" key="5">
    <source>
        <dbReference type="ARBA" id="ARBA00022729"/>
    </source>
</evidence>
<evidence type="ECO:0000256" key="10">
    <source>
        <dbReference type="ARBA" id="ARBA00023136"/>
    </source>
</evidence>
<dbReference type="InterPro" id="IPR013210">
    <property type="entry name" value="LRR_N_plant-typ"/>
</dbReference>
<evidence type="ECO:0000256" key="4">
    <source>
        <dbReference type="ARBA" id="ARBA00022692"/>
    </source>
</evidence>
<keyword evidence="8 12" id="KW-0067">ATP-binding</keyword>
<dbReference type="InterPro" id="IPR003591">
    <property type="entry name" value="Leu-rich_rpt_typical-subtyp"/>
</dbReference>
<feature type="transmembrane region" description="Helical" evidence="13">
    <location>
        <begin position="692"/>
        <end position="717"/>
    </location>
</feature>
<accession>A0ABQ9MV13</accession>
<evidence type="ECO:0000256" key="7">
    <source>
        <dbReference type="ARBA" id="ARBA00022741"/>
    </source>
</evidence>
<sequence>MMMTSTTPTRYRQKLICISSSVIASQSPFSFLPISPSSQFMASILQKLLRLFSSLLFHLIPLLVFSVHVLSSASPPAVQTEVAEADSLLRWKASLDNQSQYFLSSWNTTAGRPCNWFGIHCNEAGSVSNISLTDSGLEGTLQSFSFPSFPNLVTLNLSNNSFHGNIPSHIGNLSKLKILDFSVNEISGSIPQEIGMLNSLTYIDLSDNFLTGTIPASIGNLTALPILYIQRNQLSGSLPQELGMLKFVTEIFFSENSLTGIIPISIGNLTNLWALYLDSNQLSGSIPQEIGMLRSLTELALSHNNLTGPIPTSIGNLTTLSYLYLTDNQLSNSLPREIGKLTKLTRLFLEMNDLSGTLPLEMNNFTLLEVFIIYSNRFTGQLPQDICIGGGLKSFAIHGNDFTGPIPRSLRNCSRLLRLHLEANQLTGNISEDFGIYPQLNFMDLSDNKFYGELSWKWEGFGNLSTLKISNNNISGTIPADIGMAAQLHLLDLSSNHLEGKIPKELGKLTLFVLSLDDNELSGGIPEEIGLLSDLERLNLAANNLSGAIPKQLGDCSKLLLLNLSKNKLAESIPLELGNLRSLESLDLSQNLLIAEIPPQLGELQRLETLNLSHNLLSGSIPTTFDDYLSSLTVVNISYNDLQGPIPHNKAFQQAPFEALQNNRGLCGNNTRLKACASVAINKTIRKRGSKLVAVIVIPIVCSLFLFIVLVGGFFLLRQRIRNRKAKSEEGLSGEDIYAMWGRDKDMQYENIVKATEEFNPKYCIGEGGYGIIYKAVLPTGRVVAVKKLHQSPNGEMTDFKAFKSDICALINIRHRNIVKLHGFCSHPKLSFLVYEFIERGSLRNILSNEEQAVELDWFRRQNVVKGIANALTYMHHDCSPSIIHRDISSNNVLLDSEFEAHVSDFGTARILMPDSSNWTSLAGTFGYSAPELAYTMIVNEKYDVYSFGVVTLEILMGRHPGDFISTLSQMDQYTLLKDVIDQRLPTPQNKAAEGVIHIAQLALACLSANPQSRPTMKQVSSSLINKWHPLTKPFSEVNLGEIFFFQGGVSS</sequence>
<feature type="binding site" evidence="12">
    <location>
        <position position="788"/>
    </location>
    <ligand>
        <name>ATP</name>
        <dbReference type="ChEBI" id="CHEBI:30616"/>
    </ligand>
</feature>
<gene>
    <name evidence="15" type="ORF">P3X46_006659</name>
</gene>
<evidence type="ECO:0000256" key="2">
    <source>
        <dbReference type="ARBA" id="ARBA00004479"/>
    </source>
</evidence>
<evidence type="ECO:0000256" key="9">
    <source>
        <dbReference type="ARBA" id="ARBA00022989"/>
    </source>
</evidence>
<evidence type="ECO:0000256" key="3">
    <source>
        <dbReference type="ARBA" id="ARBA00022614"/>
    </source>
</evidence>
<dbReference type="Gene3D" id="3.30.200.20">
    <property type="entry name" value="Phosphorylase Kinase, domain 1"/>
    <property type="match status" value="1"/>
</dbReference>
<dbReference type="PROSITE" id="PS50011">
    <property type="entry name" value="PROTEIN_KINASE_DOM"/>
    <property type="match status" value="1"/>
</dbReference>
<dbReference type="PROSITE" id="PS00107">
    <property type="entry name" value="PROTEIN_KINASE_ATP"/>
    <property type="match status" value="1"/>
</dbReference>
<dbReference type="SUPFAM" id="SSF52058">
    <property type="entry name" value="L domain-like"/>
    <property type="match status" value="2"/>
</dbReference>
<dbReference type="InterPro" id="IPR001611">
    <property type="entry name" value="Leu-rich_rpt"/>
</dbReference>
<dbReference type="PANTHER" id="PTHR48053">
    <property type="entry name" value="LEUCINE RICH REPEAT FAMILY PROTEIN, EXPRESSED"/>
    <property type="match status" value="1"/>
</dbReference>
<name>A0ABQ9MV13_HEVBR</name>
<evidence type="ECO:0000313" key="16">
    <source>
        <dbReference type="Proteomes" id="UP001174677"/>
    </source>
</evidence>
<dbReference type="InterPro" id="IPR017441">
    <property type="entry name" value="Protein_kinase_ATP_BS"/>
</dbReference>
<dbReference type="Pfam" id="PF00069">
    <property type="entry name" value="Pkinase"/>
    <property type="match status" value="1"/>
</dbReference>
<evidence type="ECO:0000256" key="13">
    <source>
        <dbReference type="SAM" id="Phobius"/>
    </source>
</evidence>
<dbReference type="SMART" id="SM00369">
    <property type="entry name" value="LRR_TYP"/>
    <property type="match status" value="9"/>
</dbReference>
<keyword evidence="11" id="KW-0675">Receptor</keyword>
<keyword evidence="3" id="KW-0433">Leucine-rich repeat</keyword>
<dbReference type="Pfam" id="PF08263">
    <property type="entry name" value="LRRNT_2"/>
    <property type="match status" value="1"/>
</dbReference>
<feature type="domain" description="Protein kinase" evidence="14">
    <location>
        <begin position="759"/>
        <end position="1032"/>
    </location>
</feature>
<dbReference type="Pfam" id="PF00560">
    <property type="entry name" value="LRR_1"/>
    <property type="match status" value="3"/>
</dbReference>
<keyword evidence="4 13" id="KW-0812">Transmembrane</keyword>
<dbReference type="Gene3D" id="3.80.10.10">
    <property type="entry name" value="Ribonuclease Inhibitor"/>
    <property type="match status" value="3"/>
</dbReference>
<keyword evidence="16" id="KW-1185">Reference proteome</keyword>
<dbReference type="InterPro" id="IPR000719">
    <property type="entry name" value="Prot_kinase_dom"/>
</dbReference>
<evidence type="ECO:0000256" key="1">
    <source>
        <dbReference type="ARBA" id="ARBA00004236"/>
    </source>
</evidence>
<evidence type="ECO:0000256" key="12">
    <source>
        <dbReference type="PROSITE-ProRule" id="PRU10141"/>
    </source>
</evidence>
<keyword evidence="10 13" id="KW-0472">Membrane</keyword>
<evidence type="ECO:0000313" key="15">
    <source>
        <dbReference type="EMBL" id="KAJ9182694.1"/>
    </source>
</evidence>
<dbReference type="InterPro" id="IPR008266">
    <property type="entry name" value="Tyr_kinase_AS"/>
</dbReference>
<dbReference type="InterPro" id="IPR051716">
    <property type="entry name" value="Plant_RL_S/T_kinase"/>
</dbReference>
<dbReference type="Gene3D" id="1.10.510.10">
    <property type="entry name" value="Transferase(Phosphotransferase) domain 1"/>
    <property type="match status" value="1"/>
</dbReference>
<dbReference type="EMBL" id="JARPOI010000004">
    <property type="protein sequence ID" value="KAJ9182694.1"/>
    <property type="molecule type" value="Genomic_DNA"/>
</dbReference>
<proteinExistence type="predicted"/>
<keyword evidence="7 12" id="KW-0547">Nucleotide-binding</keyword>
<keyword evidence="9 13" id="KW-1133">Transmembrane helix</keyword>
<dbReference type="InterPro" id="IPR032675">
    <property type="entry name" value="LRR_dom_sf"/>
</dbReference>
<evidence type="ECO:0000259" key="14">
    <source>
        <dbReference type="PROSITE" id="PS50011"/>
    </source>
</evidence>
<organism evidence="15 16">
    <name type="scientific">Hevea brasiliensis</name>
    <name type="common">Para rubber tree</name>
    <name type="synonym">Siphonia brasiliensis</name>
    <dbReference type="NCBI Taxonomy" id="3981"/>
    <lineage>
        <taxon>Eukaryota</taxon>
        <taxon>Viridiplantae</taxon>
        <taxon>Streptophyta</taxon>
        <taxon>Embryophyta</taxon>
        <taxon>Tracheophyta</taxon>
        <taxon>Spermatophyta</taxon>
        <taxon>Magnoliopsida</taxon>
        <taxon>eudicotyledons</taxon>
        <taxon>Gunneridae</taxon>
        <taxon>Pentapetalae</taxon>
        <taxon>rosids</taxon>
        <taxon>fabids</taxon>
        <taxon>Malpighiales</taxon>
        <taxon>Euphorbiaceae</taxon>
        <taxon>Crotonoideae</taxon>
        <taxon>Micrandreae</taxon>
        <taxon>Hevea</taxon>
    </lineage>
</organism>
<dbReference type="PROSITE" id="PS00109">
    <property type="entry name" value="PROTEIN_KINASE_TYR"/>
    <property type="match status" value="1"/>
</dbReference>
<evidence type="ECO:0000256" key="8">
    <source>
        <dbReference type="ARBA" id="ARBA00022840"/>
    </source>
</evidence>
<evidence type="ECO:0000256" key="11">
    <source>
        <dbReference type="ARBA" id="ARBA00023170"/>
    </source>
</evidence>
<keyword evidence="5" id="KW-0732">Signal</keyword>
<protein>
    <recommendedName>
        <fullName evidence="14">Protein kinase domain-containing protein</fullName>
    </recommendedName>
</protein>
<keyword evidence="6" id="KW-0677">Repeat</keyword>
<dbReference type="SUPFAM" id="SSF56112">
    <property type="entry name" value="Protein kinase-like (PK-like)"/>
    <property type="match status" value="1"/>
</dbReference>
<dbReference type="Proteomes" id="UP001174677">
    <property type="component" value="Chromosome 4"/>
</dbReference>
<comment type="caution">
    <text evidence="15">The sequence shown here is derived from an EMBL/GenBank/DDBJ whole genome shotgun (WGS) entry which is preliminary data.</text>
</comment>